<dbReference type="AlphaFoldDB" id="A0A1S3X7L6"/>
<evidence type="ECO:0000313" key="2">
    <source>
        <dbReference type="RefSeq" id="XP_016435876.1"/>
    </source>
</evidence>
<dbReference type="GO" id="GO:0010073">
    <property type="term" value="P:meristem maintenance"/>
    <property type="evidence" value="ECO:0007669"/>
    <property type="project" value="InterPro"/>
</dbReference>
<gene>
    <name evidence="2" type="primary">LOC107762069</name>
</gene>
<dbReference type="OrthoDB" id="1433768at2759"/>
<accession>A0A1S3X7L6</accession>
<dbReference type="PaxDb" id="4097-A0A1S3X7L6"/>
<evidence type="ECO:0000259" key="1">
    <source>
        <dbReference type="Pfam" id="PF10536"/>
    </source>
</evidence>
<feature type="domain" description="Aminotransferase-like plant mobile" evidence="1">
    <location>
        <begin position="6"/>
        <end position="152"/>
    </location>
</feature>
<dbReference type="PANTHER" id="PTHR46033">
    <property type="entry name" value="PROTEIN MAIN-LIKE 2"/>
    <property type="match status" value="1"/>
</dbReference>
<name>A0A1S3X7L6_TOBAC</name>
<dbReference type="KEGG" id="nta:107762069"/>
<dbReference type="PANTHER" id="PTHR46033:SF8">
    <property type="entry name" value="PROTEIN MAINTENANCE OF MERISTEMS-LIKE"/>
    <property type="match status" value="1"/>
</dbReference>
<protein>
    <submittedName>
        <fullName evidence="2">Serine/threonine-protein phosphatase 7 long form homolog</fullName>
    </submittedName>
</protein>
<dbReference type="RefSeq" id="XP_016435876.1">
    <property type="nucleotide sequence ID" value="XM_016580390.1"/>
</dbReference>
<dbReference type="InterPro" id="IPR019557">
    <property type="entry name" value="AminoTfrase-like_pln_mobile"/>
</dbReference>
<dbReference type="STRING" id="4097.A0A1S3X7L6"/>
<reference evidence="2" key="1">
    <citation type="submission" date="2025-08" db="UniProtKB">
        <authorList>
            <consortium name="RefSeq"/>
        </authorList>
    </citation>
    <scope>IDENTIFICATION</scope>
</reference>
<dbReference type="InterPro" id="IPR044824">
    <property type="entry name" value="MAIN-like"/>
</dbReference>
<proteinExistence type="predicted"/>
<dbReference type="Pfam" id="PF10536">
    <property type="entry name" value="PMD"/>
    <property type="match status" value="1"/>
</dbReference>
<sequence length="152" mass="17252">MFGLLVDGLAVHSPPVIREFRRPEYLQLLERLTEFRPAEETAISGISRLQLLPVRQHLEALHEHITNQTPDKGIEQQSRLLLLMIFGGILFPNTSGNLVNLHFLAHLEQLDDLPLYSWGGAVLAYLYRQLCRVSMGSVRDVAGFLPLQQVWA</sequence>
<organism evidence="2">
    <name type="scientific">Nicotiana tabacum</name>
    <name type="common">Common tobacco</name>
    <dbReference type="NCBI Taxonomy" id="4097"/>
    <lineage>
        <taxon>Eukaryota</taxon>
        <taxon>Viridiplantae</taxon>
        <taxon>Streptophyta</taxon>
        <taxon>Embryophyta</taxon>
        <taxon>Tracheophyta</taxon>
        <taxon>Spermatophyta</taxon>
        <taxon>Magnoliopsida</taxon>
        <taxon>eudicotyledons</taxon>
        <taxon>Gunneridae</taxon>
        <taxon>Pentapetalae</taxon>
        <taxon>asterids</taxon>
        <taxon>lamiids</taxon>
        <taxon>Solanales</taxon>
        <taxon>Solanaceae</taxon>
        <taxon>Nicotianoideae</taxon>
        <taxon>Nicotianeae</taxon>
        <taxon>Nicotiana</taxon>
    </lineage>
</organism>